<gene>
    <name evidence="1" type="ORF">BSTOLATCC_MIC48336</name>
</gene>
<comment type="caution">
    <text evidence="1">The sequence shown here is derived from an EMBL/GenBank/DDBJ whole genome shotgun (WGS) entry which is preliminary data.</text>
</comment>
<organism evidence="1 2">
    <name type="scientific">Blepharisma stoltei</name>
    <dbReference type="NCBI Taxonomy" id="1481888"/>
    <lineage>
        <taxon>Eukaryota</taxon>
        <taxon>Sar</taxon>
        <taxon>Alveolata</taxon>
        <taxon>Ciliophora</taxon>
        <taxon>Postciliodesmatophora</taxon>
        <taxon>Heterotrichea</taxon>
        <taxon>Heterotrichida</taxon>
        <taxon>Blepharismidae</taxon>
        <taxon>Blepharisma</taxon>
    </lineage>
</organism>
<evidence type="ECO:0000313" key="1">
    <source>
        <dbReference type="EMBL" id="CAG9329127.1"/>
    </source>
</evidence>
<accession>A0AAU9K0E5</accession>
<proteinExistence type="predicted"/>
<dbReference type="AlphaFoldDB" id="A0AAU9K0E5"/>
<evidence type="ECO:0000313" key="2">
    <source>
        <dbReference type="Proteomes" id="UP001162131"/>
    </source>
</evidence>
<reference evidence="1" key="1">
    <citation type="submission" date="2021-09" db="EMBL/GenBank/DDBJ databases">
        <authorList>
            <consortium name="AG Swart"/>
            <person name="Singh M."/>
            <person name="Singh A."/>
            <person name="Seah K."/>
            <person name="Emmerich C."/>
        </authorList>
    </citation>
    <scope>NUCLEOTIDE SEQUENCE</scope>
    <source>
        <strain evidence="1">ATCC30299</strain>
    </source>
</reference>
<dbReference type="Proteomes" id="UP001162131">
    <property type="component" value="Unassembled WGS sequence"/>
</dbReference>
<dbReference type="EMBL" id="CAJZBQ010000047">
    <property type="protein sequence ID" value="CAG9329127.1"/>
    <property type="molecule type" value="Genomic_DNA"/>
</dbReference>
<keyword evidence="2" id="KW-1185">Reference proteome</keyword>
<protein>
    <submittedName>
        <fullName evidence="1">Uncharacterized protein</fullName>
    </submittedName>
</protein>
<name>A0AAU9K0E5_9CILI</name>
<sequence>MSIATKMQFFNIKFYIGKISFISLATNFDAHLKFSRIFYKISLIKWRAMIQDVQISMRRSLTRLQCAVLFFFWETHLEKNALNFFIKNVVLSRHKDFFEKFLLQ</sequence>